<evidence type="ECO:0000313" key="3">
    <source>
        <dbReference type="Proteomes" id="UP001208570"/>
    </source>
</evidence>
<gene>
    <name evidence="2" type="ORF">LSH36_322g01000</name>
</gene>
<reference evidence="2" key="1">
    <citation type="journal article" date="2023" name="Mol. Biol. Evol.">
        <title>Third-Generation Sequencing Reveals the Adaptive Role of the Epigenome in Three Deep-Sea Polychaetes.</title>
        <authorList>
            <person name="Perez M."/>
            <person name="Aroh O."/>
            <person name="Sun Y."/>
            <person name="Lan Y."/>
            <person name="Juniper S.K."/>
            <person name="Young C.R."/>
            <person name="Angers B."/>
            <person name="Qian P.Y."/>
        </authorList>
    </citation>
    <scope>NUCLEOTIDE SEQUENCE</scope>
    <source>
        <strain evidence="2">P08H-3</strain>
    </source>
</reference>
<sequence>MHEKGTRGRICGAIKGGEGHPAGRGHALRHRQDQQRQRHPAQGHPRRLHPGHLSSGYLRPGAVADVHQGPHELADRRTVPALYAETALREEPCRHQARRWSDRSRR</sequence>
<accession>A0AAD9JHB2</accession>
<dbReference type="EMBL" id="JAODUP010000322">
    <property type="protein sequence ID" value="KAK2152653.1"/>
    <property type="molecule type" value="Genomic_DNA"/>
</dbReference>
<name>A0AAD9JHB2_9ANNE</name>
<proteinExistence type="predicted"/>
<dbReference type="Proteomes" id="UP001208570">
    <property type="component" value="Unassembled WGS sequence"/>
</dbReference>
<keyword evidence="3" id="KW-1185">Reference proteome</keyword>
<organism evidence="2 3">
    <name type="scientific">Paralvinella palmiformis</name>
    <dbReference type="NCBI Taxonomy" id="53620"/>
    <lineage>
        <taxon>Eukaryota</taxon>
        <taxon>Metazoa</taxon>
        <taxon>Spiralia</taxon>
        <taxon>Lophotrochozoa</taxon>
        <taxon>Annelida</taxon>
        <taxon>Polychaeta</taxon>
        <taxon>Sedentaria</taxon>
        <taxon>Canalipalpata</taxon>
        <taxon>Terebellida</taxon>
        <taxon>Terebelliformia</taxon>
        <taxon>Alvinellidae</taxon>
        <taxon>Paralvinella</taxon>
    </lineage>
</organism>
<comment type="caution">
    <text evidence="2">The sequence shown here is derived from an EMBL/GenBank/DDBJ whole genome shotgun (WGS) entry which is preliminary data.</text>
</comment>
<protein>
    <submittedName>
        <fullName evidence="2">Uncharacterized protein</fullName>
    </submittedName>
</protein>
<evidence type="ECO:0000313" key="2">
    <source>
        <dbReference type="EMBL" id="KAK2152653.1"/>
    </source>
</evidence>
<evidence type="ECO:0000256" key="1">
    <source>
        <dbReference type="SAM" id="MobiDB-lite"/>
    </source>
</evidence>
<feature type="compositionally biased region" description="Basic residues" evidence="1">
    <location>
        <begin position="37"/>
        <end position="50"/>
    </location>
</feature>
<feature type="region of interest" description="Disordered" evidence="1">
    <location>
        <begin position="1"/>
        <end position="76"/>
    </location>
</feature>
<dbReference type="AlphaFoldDB" id="A0AAD9JHB2"/>